<accession>A0A1H2XB45</accession>
<feature type="transmembrane region" description="Helical" evidence="1">
    <location>
        <begin position="6"/>
        <end position="22"/>
    </location>
</feature>
<keyword evidence="1" id="KW-1133">Transmembrane helix</keyword>
<feature type="transmembrane region" description="Helical" evidence="1">
    <location>
        <begin position="72"/>
        <end position="95"/>
    </location>
</feature>
<keyword evidence="3" id="KW-1185">Reference proteome</keyword>
<dbReference type="Proteomes" id="UP000182589">
    <property type="component" value="Unassembled WGS sequence"/>
</dbReference>
<evidence type="ECO:0008006" key="4">
    <source>
        <dbReference type="Google" id="ProtNLM"/>
    </source>
</evidence>
<keyword evidence="1" id="KW-0812">Transmembrane</keyword>
<reference evidence="3" key="1">
    <citation type="submission" date="2016-10" db="EMBL/GenBank/DDBJ databases">
        <authorList>
            <person name="Varghese N."/>
        </authorList>
    </citation>
    <scope>NUCLEOTIDE SEQUENCE [LARGE SCALE GENOMIC DNA]</scope>
    <source>
        <strain evidence="3">DSM 12489</strain>
    </source>
</reference>
<evidence type="ECO:0000313" key="2">
    <source>
        <dbReference type="EMBL" id="SDW89674.1"/>
    </source>
</evidence>
<dbReference type="AlphaFoldDB" id="A0A1H2XB45"/>
<name>A0A1H2XB45_9BACL</name>
<organism evidence="2 3">
    <name type="scientific">Alicyclobacillus hesperidum</name>
    <dbReference type="NCBI Taxonomy" id="89784"/>
    <lineage>
        <taxon>Bacteria</taxon>
        <taxon>Bacillati</taxon>
        <taxon>Bacillota</taxon>
        <taxon>Bacilli</taxon>
        <taxon>Bacillales</taxon>
        <taxon>Alicyclobacillaceae</taxon>
        <taxon>Alicyclobacillus</taxon>
    </lineage>
</organism>
<evidence type="ECO:0000256" key="1">
    <source>
        <dbReference type="SAM" id="Phobius"/>
    </source>
</evidence>
<dbReference type="EMBL" id="FNOJ01000019">
    <property type="protein sequence ID" value="SDW89674.1"/>
    <property type="molecule type" value="Genomic_DNA"/>
</dbReference>
<feature type="transmembrane region" description="Helical" evidence="1">
    <location>
        <begin position="42"/>
        <end position="66"/>
    </location>
</feature>
<evidence type="ECO:0000313" key="3">
    <source>
        <dbReference type="Proteomes" id="UP000182589"/>
    </source>
</evidence>
<dbReference type="STRING" id="89784.SAMN04489725_11929"/>
<sequence length="103" mass="11177">MRLHSSIYVPLFILYWVVCAFADEQRQKARGARQEPSVWKTFAVFSGAILQLGGSIVGFGILGHYIGAQTHHVWLTILGVIVGVVVGASGLAFLAKQILGDRP</sequence>
<gene>
    <name evidence="2" type="ORF">SAMN04489725_11929</name>
</gene>
<keyword evidence="1" id="KW-0472">Membrane</keyword>
<proteinExistence type="predicted"/>
<protein>
    <recommendedName>
        <fullName evidence="4">F0F1-ATPase subunit Ca2+/Mg2+ transporter</fullName>
    </recommendedName>
</protein>